<protein>
    <submittedName>
        <fullName evidence="2">DUF1801 domain-containing protein</fullName>
    </submittedName>
</protein>
<dbReference type="Pfam" id="PF08818">
    <property type="entry name" value="DUF1801"/>
    <property type="match status" value="1"/>
</dbReference>
<gene>
    <name evidence="2" type="ORF">GCM10023258_36890</name>
</gene>
<proteinExistence type="predicted"/>
<organism evidence="2 3">
    <name type="scientific">Terrabacter aeriphilus</name>
    <dbReference type="NCBI Taxonomy" id="515662"/>
    <lineage>
        <taxon>Bacteria</taxon>
        <taxon>Bacillati</taxon>
        <taxon>Actinomycetota</taxon>
        <taxon>Actinomycetes</taxon>
        <taxon>Micrococcales</taxon>
        <taxon>Intrasporangiaceae</taxon>
        <taxon>Terrabacter</taxon>
    </lineage>
</organism>
<evidence type="ECO:0000313" key="2">
    <source>
        <dbReference type="EMBL" id="GAA5035231.1"/>
    </source>
</evidence>
<keyword evidence="3" id="KW-1185">Reference proteome</keyword>
<accession>A0ABP9JNH9</accession>
<evidence type="ECO:0000259" key="1">
    <source>
        <dbReference type="Pfam" id="PF08818"/>
    </source>
</evidence>
<dbReference type="EMBL" id="BAABIW010000027">
    <property type="protein sequence ID" value="GAA5035231.1"/>
    <property type="molecule type" value="Genomic_DNA"/>
</dbReference>
<dbReference type="RefSeq" id="WP_345508991.1">
    <property type="nucleotide sequence ID" value="NZ_BAABIW010000027.1"/>
</dbReference>
<feature type="domain" description="YdhG-like" evidence="1">
    <location>
        <begin position="20"/>
        <end position="108"/>
    </location>
</feature>
<evidence type="ECO:0000313" key="3">
    <source>
        <dbReference type="Proteomes" id="UP001500427"/>
    </source>
</evidence>
<dbReference type="InterPro" id="IPR014922">
    <property type="entry name" value="YdhG-like"/>
</dbReference>
<dbReference type="SUPFAM" id="SSF159888">
    <property type="entry name" value="YdhG-like"/>
    <property type="match status" value="1"/>
</dbReference>
<reference evidence="3" key="1">
    <citation type="journal article" date="2019" name="Int. J. Syst. Evol. Microbiol.">
        <title>The Global Catalogue of Microorganisms (GCM) 10K type strain sequencing project: providing services to taxonomists for standard genome sequencing and annotation.</title>
        <authorList>
            <consortium name="The Broad Institute Genomics Platform"/>
            <consortium name="The Broad Institute Genome Sequencing Center for Infectious Disease"/>
            <person name="Wu L."/>
            <person name="Ma J."/>
        </authorList>
    </citation>
    <scope>NUCLEOTIDE SEQUENCE [LARGE SCALE GENOMIC DNA]</scope>
    <source>
        <strain evidence="3">JCM 17687</strain>
    </source>
</reference>
<name>A0ABP9JNH9_9MICO</name>
<dbReference type="Gene3D" id="3.90.1150.200">
    <property type="match status" value="1"/>
</dbReference>
<sequence length="128" mass="14242">MAPRFASVDDYIASYDEETRTQLAGVRDAIREVAPQAGEKISYGMASFTLDGKPLIYYAGWKNHVGLYPVPTGDEDFEEAIGPYRRSKDTVRFPISRPVPLELIGEITELCLERRRARSAAEADEAAS</sequence>
<dbReference type="Proteomes" id="UP001500427">
    <property type="component" value="Unassembled WGS sequence"/>
</dbReference>
<comment type="caution">
    <text evidence="2">The sequence shown here is derived from an EMBL/GenBank/DDBJ whole genome shotgun (WGS) entry which is preliminary data.</text>
</comment>